<accession>A0AAE1ENS2</accession>
<comment type="caution">
    <text evidence="2">The sequence shown here is derived from an EMBL/GenBank/DDBJ whole genome shotgun (WGS) entry which is preliminary data.</text>
</comment>
<evidence type="ECO:0000313" key="3">
    <source>
        <dbReference type="Proteomes" id="UP001286313"/>
    </source>
</evidence>
<name>A0AAE1ENS2_PETCI</name>
<sequence>MTSPAPSHLSPHFPSSPTSPHTSPAPSPFPTLATSPTSPHTCLSPPPQPRRVSERFSRSPSMLWPAEVNQFLSKAGAVVSVPTLTTCLSLSQPLPHQPSHMKFCFVLPWTVPWPDVCGAVCVREEDHRCHSYLVRAKLVLSV</sequence>
<proteinExistence type="predicted"/>
<dbReference type="Proteomes" id="UP001286313">
    <property type="component" value="Unassembled WGS sequence"/>
</dbReference>
<evidence type="ECO:0000313" key="2">
    <source>
        <dbReference type="EMBL" id="KAK3859287.1"/>
    </source>
</evidence>
<protein>
    <submittedName>
        <fullName evidence="2">Uncharacterized protein</fullName>
    </submittedName>
</protein>
<feature type="compositionally biased region" description="Low complexity" evidence="1">
    <location>
        <begin position="1"/>
        <end position="22"/>
    </location>
</feature>
<evidence type="ECO:0000256" key="1">
    <source>
        <dbReference type="SAM" id="MobiDB-lite"/>
    </source>
</evidence>
<feature type="region of interest" description="Disordered" evidence="1">
    <location>
        <begin position="1"/>
        <end position="57"/>
    </location>
</feature>
<dbReference type="EMBL" id="JAWQEG010005059">
    <property type="protein sequence ID" value="KAK3859287.1"/>
    <property type="molecule type" value="Genomic_DNA"/>
</dbReference>
<organism evidence="2 3">
    <name type="scientific">Petrolisthes cinctipes</name>
    <name type="common">Flat porcelain crab</name>
    <dbReference type="NCBI Taxonomy" id="88211"/>
    <lineage>
        <taxon>Eukaryota</taxon>
        <taxon>Metazoa</taxon>
        <taxon>Ecdysozoa</taxon>
        <taxon>Arthropoda</taxon>
        <taxon>Crustacea</taxon>
        <taxon>Multicrustacea</taxon>
        <taxon>Malacostraca</taxon>
        <taxon>Eumalacostraca</taxon>
        <taxon>Eucarida</taxon>
        <taxon>Decapoda</taxon>
        <taxon>Pleocyemata</taxon>
        <taxon>Anomura</taxon>
        <taxon>Galatheoidea</taxon>
        <taxon>Porcellanidae</taxon>
        <taxon>Petrolisthes</taxon>
    </lineage>
</organism>
<gene>
    <name evidence="2" type="ORF">Pcinc_034579</name>
</gene>
<feature type="compositionally biased region" description="Polar residues" evidence="1">
    <location>
        <begin position="32"/>
        <end position="41"/>
    </location>
</feature>
<reference evidence="2" key="1">
    <citation type="submission" date="2023-10" db="EMBL/GenBank/DDBJ databases">
        <title>Genome assemblies of two species of porcelain crab, Petrolisthes cinctipes and Petrolisthes manimaculis (Anomura: Porcellanidae).</title>
        <authorList>
            <person name="Angst P."/>
        </authorList>
    </citation>
    <scope>NUCLEOTIDE SEQUENCE</scope>
    <source>
        <strain evidence="2">PB745_01</strain>
        <tissue evidence="2">Gill</tissue>
    </source>
</reference>
<keyword evidence="3" id="KW-1185">Reference proteome</keyword>
<dbReference type="AlphaFoldDB" id="A0AAE1ENS2"/>